<gene>
    <name evidence="3" type="ORF">SAMN05216267_103755</name>
</gene>
<dbReference type="AlphaFoldDB" id="A0A1H8RWF6"/>
<accession>A0A1H8RWF6</accession>
<keyword evidence="1" id="KW-0521">NADP</keyword>
<name>A0A1H8RWF6_9ACTN</name>
<dbReference type="SUPFAM" id="SSF50129">
    <property type="entry name" value="GroES-like"/>
    <property type="match status" value="1"/>
</dbReference>
<protein>
    <submittedName>
        <fullName evidence="3">NADPH:quinone reductase</fullName>
    </submittedName>
</protein>
<evidence type="ECO:0000313" key="3">
    <source>
        <dbReference type="EMBL" id="SEO70637.1"/>
    </source>
</evidence>
<dbReference type="SMART" id="SM00829">
    <property type="entry name" value="PKS_ER"/>
    <property type="match status" value="1"/>
</dbReference>
<feature type="domain" description="Enoyl reductase (ER)" evidence="2">
    <location>
        <begin position="11"/>
        <end position="306"/>
    </location>
</feature>
<dbReference type="RefSeq" id="WP_069467479.1">
    <property type="nucleotide sequence ID" value="NZ_FODD01000037.1"/>
</dbReference>
<dbReference type="EMBL" id="FODD01000037">
    <property type="protein sequence ID" value="SEO70637.1"/>
    <property type="molecule type" value="Genomic_DNA"/>
</dbReference>
<dbReference type="Pfam" id="PF13602">
    <property type="entry name" value="ADH_zinc_N_2"/>
    <property type="match status" value="1"/>
</dbReference>
<dbReference type="InterPro" id="IPR036291">
    <property type="entry name" value="NAD(P)-bd_dom_sf"/>
</dbReference>
<dbReference type="STRING" id="310780.SAMN05216267_103755"/>
<dbReference type="InterPro" id="IPR013154">
    <property type="entry name" value="ADH-like_N"/>
</dbReference>
<dbReference type="Gene3D" id="3.90.180.10">
    <property type="entry name" value="Medium-chain alcohol dehydrogenases, catalytic domain"/>
    <property type="match status" value="1"/>
</dbReference>
<dbReference type="InterPro" id="IPR020843">
    <property type="entry name" value="ER"/>
</dbReference>
<dbReference type="OrthoDB" id="3727682at2"/>
<dbReference type="PANTHER" id="PTHR44154">
    <property type="entry name" value="QUINONE OXIDOREDUCTASE"/>
    <property type="match status" value="1"/>
</dbReference>
<dbReference type="Pfam" id="PF08240">
    <property type="entry name" value="ADH_N"/>
    <property type="match status" value="1"/>
</dbReference>
<proteinExistence type="predicted"/>
<sequence>MPKAIAFAEFGSPDVLHMQETQIPMPGPGQVRIAVRVAGVNALDHKIRAGLMNQVFPVTLPHVPGVEASGVIEALGQGVQGFSVGDPVFGQTVTGSYAELALADASRVVHKPDSVSWEQAAALPVADETAYRALEMLRLQPGETVLIHAAAGAVGGVAVQLAVARGLTVVGTASEANHAHLRALGAIPVTYGDGLVDRVRAAAPKGIDAALDAAGRGGAVEASIELTGGTDRVVTIADAPGAAEHGVRFTSGGADEYRGGPAFAEALDLLAAGKLVLPVYRVFPLAEAAEAQRVSEGGHAVGKLLLAV</sequence>
<organism evidence="3 4">
    <name type="scientific">Actinacidiphila rubida</name>
    <dbReference type="NCBI Taxonomy" id="310780"/>
    <lineage>
        <taxon>Bacteria</taxon>
        <taxon>Bacillati</taxon>
        <taxon>Actinomycetota</taxon>
        <taxon>Actinomycetes</taxon>
        <taxon>Kitasatosporales</taxon>
        <taxon>Streptomycetaceae</taxon>
        <taxon>Actinacidiphila</taxon>
    </lineage>
</organism>
<dbReference type="InterPro" id="IPR011032">
    <property type="entry name" value="GroES-like_sf"/>
</dbReference>
<keyword evidence="4" id="KW-1185">Reference proteome</keyword>
<evidence type="ECO:0000313" key="4">
    <source>
        <dbReference type="Proteomes" id="UP000181951"/>
    </source>
</evidence>
<dbReference type="InterPro" id="IPR051603">
    <property type="entry name" value="Zinc-ADH_QOR/CCCR"/>
</dbReference>
<dbReference type="GO" id="GO:0016491">
    <property type="term" value="F:oxidoreductase activity"/>
    <property type="evidence" value="ECO:0007669"/>
    <property type="project" value="InterPro"/>
</dbReference>
<dbReference type="SUPFAM" id="SSF51735">
    <property type="entry name" value="NAD(P)-binding Rossmann-fold domains"/>
    <property type="match status" value="1"/>
</dbReference>
<dbReference type="Gene3D" id="3.40.50.720">
    <property type="entry name" value="NAD(P)-binding Rossmann-like Domain"/>
    <property type="match status" value="1"/>
</dbReference>
<evidence type="ECO:0000259" key="2">
    <source>
        <dbReference type="SMART" id="SM00829"/>
    </source>
</evidence>
<dbReference type="Proteomes" id="UP000181951">
    <property type="component" value="Unassembled WGS sequence"/>
</dbReference>
<dbReference type="CDD" id="cd05289">
    <property type="entry name" value="MDR_like_2"/>
    <property type="match status" value="1"/>
</dbReference>
<dbReference type="PANTHER" id="PTHR44154:SF1">
    <property type="entry name" value="QUINONE OXIDOREDUCTASE"/>
    <property type="match status" value="1"/>
</dbReference>
<reference evidence="3 4" key="1">
    <citation type="submission" date="2016-10" db="EMBL/GenBank/DDBJ databases">
        <authorList>
            <person name="de Groot N.N."/>
        </authorList>
    </citation>
    <scope>NUCLEOTIDE SEQUENCE [LARGE SCALE GENOMIC DNA]</scope>
    <source>
        <strain evidence="3 4">CGMCC 4.2026</strain>
    </source>
</reference>
<evidence type="ECO:0000256" key="1">
    <source>
        <dbReference type="ARBA" id="ARBA00022857"/>
    </source>
</evidence>